<protein>
    <recommendedName>
        <fullName evidence="1">Protein kinase domain-containing protein</fullName>
    </recommendedName>
</protein>
<dbReference type="Proteomes" id="UP000692954">
    <property type="component" value="Unassembled WGS sequence"/>
</dbReference>
<evidence type="ECO:0000259" key="1">
    <source>
        <dbReference type="PROSITE" id="PS50011"/>
    </source>
</evidence>
<comment type="caution">
    <text evidence="2">The sequence shown here is derived from an EMBL/GenBank/DDBJ whole genome shotgun (WGS) entry which is preliminary data.</text>
</comment>
<sequence>MNQQIAILYQLQETGSGKLYLAEEKVQNNVSIKYYAFDLQQLQNKGYLIEEDKFVKKSKKRSYFRNYLKMHLNPPLFLFEHYLDGDFLDQKIIENFRNKKSFEKTEIQSYLKQLLEALFQLHQTSIPGRLFSVQNILLIKSTQKIVLMDFGFGPNIKQDNLDILAPPEFLEKLIQKNSDNLLEFDLKFDSWLVGAFLYNLIKLRSINYFEGKLNYQDRCKYDQLEQYYEYLKKIEFIECKTQRYNPILCEFVQSLLTCNKDKRLSFFDIYQHPYVRSLQIDGIKEYEDFYSKQKDIIDYFKIAIESDKLNMPLDSYNNSNQSSASNSSQNSRQTQQQRVKITEIIQSLDYCSVIMKQPFFSNKRFDSFWLKIQLDYLKCYILADTEQKILSLFPKYKLPFDQVIAYYIKKMHYLVLKEINFYLNSDTYQNKSDQDWESFLLQYQKELLKQEEVIQYLENLKKDLISIFNLHCNLRDQSKIPEKLRTFIHDDQSRNLNINISSIEFYVQGYSEAVDLLRQNIYQLIISDEKNQELFKFMNQISLCVSITTSFNQETFQEQFQGLYKENETVKPKDLVNYIKFGDQKK</sequence>
<dbReference type="PANTHER" id="PTHR44305">
    <property type="entry name" value="SI:DKEY-192D15.2-RELATED"/>
    <property type="match status" value="1"/>
</dbReference>
<evidence type="ECO:0000313" key="3">
    <source>
        <dbReference type="Proteomes" id="UP000692954"/>
    </source>
</evidence>
<dbReference type="PANTHER" id="PTHR44305:SF24">
    <property type="entry name" value="TYROSINE-PROTEIN KINASE C03B1.5-RELATED"/>
    <property type="match status" value="1"/>
</dbReference>
<dbReference type="Pfam" id="PF00069">
    <property type="entry name" value="Pkinase"/>
    <property type="match status" value="1"/>
</dbReference>
<reference evidence="2" key="1">
    <citation type="submission" date="2021-01" db="EMBL/GenBank/DDBJ databases">
        <authorList>
            <consortium name="Genoscope - CEA"/>
            <person name="William W."/>
        </authorList>
    </citation>
    <scope>NUCLEOTIDE SEQUENCE</scope>
</reference>
<dbReference type="OrthoDB" id="309104at2759"/>
<keyword evidence="3" id="KW-1185">Reference proteome</keyword>
<dbReference type="GO" id="GO:0005524">
    <property type="term" value="F:ATP binding"/>
    <property type="evidence" value="ECO:0007669"/>
    <property type="project" value="InterPro"/>
</dbReference>
<proteinExistence type="predicted"/>
<dbReference type="InterPro" id="IPR000719">
    <property type="entry name" value="Prot_kinase_dom"/>
</dbReference>
<dbReference type="PROSITE" id="PS50011">
    <property type="entry name" value="PROTEIN_KINASE_DOM"/>
    <property type="match status" value="1"/>
</dbReference>
<dbReference type="EMBL" id="CAJJDN010000032">
    <property type="protein sequence ID" value="CAD8074463.1"/>
    <property type="molecule type" value="Genomic_DNA"/>
</dbReference>
<feature type="domain" description="Protein kinase" evidence="1">
    <location>
        <begin position="5"/>
        <end position="275"/>
    </location>
</feature>
<accession>A0A8S1M9J0</accession>
<organism evidence="2 3">
    <name type="scientific">Paramecium sonneborni</name>
    <dbReference type="NCBI Taxonomy" id="65129"/>
    <lineage>
        <taxon>Eukaryota</taxon>
        <taxon>Sar</taxon>
        <taxon>Alveolata</taxon>
        <taxon>Ciliophora</taxon>
        <taxon>Intramacronucleata</taxon>
        <taxon>Oligohymenophorea</taxon>
        <taxon>Peniculida</taxon>
        <taxon>Parameciidae</taxon>
        <taxon>Paramecium</taxon>
    </lineage>
</organism>
<evidence type="ECO:0000313" key="2">
    <source>
        <dbReference type="EMBL" id="CAD8074463.1"/>
    </source>
</evidence>
<dbReference type="SMART" id="SM00220">
    <property type="entry name" value="S_TKc"/>
    <property type="match status" value="1"/>
</dbReference>
<name>A0A8S1M9J0_9CILI</name>
<dbReference type="GO" id="GO:0004672">
    <property type="term" value="F:protein kinase activity"/>
    <property type="evidence" value="ECO:0007669"/>
    <property type="project" value="InterPro"/>
</dbReference>
<gene>
    <name evidence="2" type="ORF">PSON_ATCC_30995.1.T0320098</name>
</gene>
<dbReference type="InterPro" id="IPR053083">
    <property type="entry name" value="TF_kinase-domain_protein"/>
</dbReference>
<dbReference type="AlphaFoldDB" id="A0A8S1M9J0"/>